<comment type="caution">
    <text evidence="4">The sequence shown here is derived from an EMBL/GenBank/DDBJ whole genome shotgun (WGS) entry which is preliminary data.</text>
</comment>
<evidence type="ECO:0000256" key="2">
    <source>
        <dbReference type="SAM" id="Phobius"/>
    </source>
</evidence>
<evidence type="ECO:0000256" key="1">
    <source>
        <dbReference type="SAM" id="Coils"/>
    </source>
</evidence>
<dbReference type="PANTHER" id="PTHR30386">
    <property type="entry name" value="MEMBRANE FUSION SUBUNIT OF EMRAB-TOLC MULTIDRUG EFFLUX PUMP"/>
    <property type="match status" value="1"/>
</dbReference>
<reference evidence="4 5" key="1">
    <citation type="submission" date="2018-07" db="EMBL/GenBank/DDBJ databases">
        <title>Modular assembly of carbohydrate-degrading microbial communities in the ocean.</title>
        <authorList>
            <person name="Enke T.N."/>
            <person name="Datta M.S."/>
            <person name="Schwartzman J.A."/>
            <person name="Cermak N."/>
            <person name="Schmitz D.A."/>
            <person name="Barrere J."/>
            <person name="Cordero O.X."/>
        </authorList>
    </citation>
    <scope>NUCLEOTIDE SEQUENCE [LARGE SCALE GENOMIC DNA]</scope>
    <source>
        <strain evidence="4 5">C3M10</strain>
    </source>
</reference>
<evidence type="ECO:0000259" key="3">
    <source>
        <dbReference type="Pfam" id="PF25917"/>
    </source>
</evidence>
<dbReference type="Gene3D" id="2.40.50.100">
    <property type="match status" value="1"/>
</dbReference>
<feature type="domain" description="Multidrug resistance protein MdtA-like barrel-sandwich hybrid" evidence="3">
    <location>
        <begin position="77"/>
        <end position="261"/>
    </location>
</feature>
<keyword evidence="2" id="KW-0812">Transmembrane</keyword>
<feature type="transmembrane region" description="Helical" evidence="2">
    <location>
        <begin position="45"/>
        <end position="64"/>
    </location>
</feature>
<dbReference type="InterPro" id="IPR050739">
    <property type="entry name" value="MFP"/>
</dbReference>
<accession>A0A366X5M9</accession>
<dbReference type="InterPro" id="IPR058625">
    <property type="entry name" value="MdtA-like_BSH"/>
</dbReference>
<keyword evidence="2" id="KW-0472">Membrane</keyword>
<dbReference type="Gene3D" id="1.10.287.470">
    <property type="entry name" value="Helix hairpin bin"/>
    <property type="match status" value="1"/>
</dbReference>
<sequence length="416" mass="45245">MRSCGSPRAEGADMIELILTSFPLLFRIAYLRFRHKAITVYNVHRAVFVWFLLFLALVFTIEYYHPESDSGIVPFRIVPIVAENGGTVTSLHVKAGQQIKPGDLLFTVDDSSEVAAVAVAKSRVDEAQEKVAVANSEVLETQFAVDTAQAKLDEANIQLSNQEQLRDDNSPAFAGDRYLRALDEQKQRTAELFQAQAKLATSKLQAEKLAPAERATAEASLQQAQVELEKTRISAPISGRVEQLTLNVGDRAAQIAVNPAMVIVPDRADDNPAEIVAGFTQVNRSVLHVGMPAEVACESNINNGMQNSVLPARVVRIQDSIATGQVVPTGKLIQPSDRRGKGDVVVHLRLEYPEQQSLLVDGSRCLVQAYTTRISGRLSGTTMGDIIEAWAMEKAIIMRMKVWVMLATGAGLGGAG</sequence>
<dbReference type="EMBL" id="QOCE01000016">
    <property type="protein sequence ID" value="RBW58342.1"/>
    <property type="molecule type" value="Genomic_DNA"/>
</dbReference>
<protein>
    <submittedName>
        <fullName evidence="4">HlyD family secretion protein</fullName>
    </submittedName>
</protein>
<dbReference type="OrthoDB" id="7929252at2"/>
<feature type="coiled-coil region" evidence="1">
    <location>
        <begin position="117"/>
        <end position="165"/>
    </location>
</feature>
<dbReference type="SUPFAM" id="SSF111369">
    <property type="entry name" value="HlyD-like secretion proteins"/>
    <property type="match status" value="2"/>
</dbReference>
<gene>
    <name evidence="4" type="ORF">DS909_06965</name>
</gene>
<dbReference type="Pfam" id="PF25917">
    <property type="entry name" value="BSH_RND"/>
    <property type="match status" value="1"/>
</dbReference>
<feature type="transmembrane region" description="Helical" evidence="2">
    <location>
        <begin position="15"/>
        <end position="33"/>
    </location>
</feature>
<keyword evidence="2" id="KW-1133">Transmembrane helix</keyword>
<keyword evidence="1" id="KW-0175">Coiled coil</keyword>
<dbReference type="Proteomes" id="UP000252706">
    <property type="component" value="Unassembled WGS sequence"/>
</dbReference>
<proteinExistence type="predicted"/>
<name>A0A366X5M9_9RHOB</name>
<evidence type="ECO:0000313" key="5">
    <source>
        <dbReference type="Proteomes" id="UP000252706"/>
    </source>
</evidence>
<organism evidence="4 5">
    <name type="scientific">Phaeobacter gallaeciensis</name>
    <dbReference type="NCBI Taxonomy" id="60890"/>
    <lineage>
        <taxon>Bacteria</taxon>
        <taxon>Pseudomonadati</taxon>
        <taxon>Pseudomonadota</taxon>
        <taxon>Alphaproteobacteria</taxon>
        <taxon>Rhodobacterales</taxon>
        <taxon>Roseobacteraceae</taxon>
        <taxon>Phaeobacter</taxon>
    </lineage>
</organism>
<evidence type="ECO:0000313" key="4">
    <source>
        <dbReference type="EMBL" id="RBW58342.1"/>
    </source>
</evidence>
<dbReference type="AlphaFoldDB" id="A0A366X5M9"/>